<protein>
    <submittedName>
        <fullName evidence="1">Uncharacterized protein</fullName>
    </submittedName>
</protein>
<proteinExistence type="predicted"/>
<dbReference type="AlphaFoldDB" id="A0A199USB5"/>
<comment type="caution">
    <text evidence="1">The sequence shown here is derived from an EMBL/GenBank/DDBJ whole genome shotgun (WGS) entry which is preliminary data.</text>
</comment>
<gene>
    <name evidence="1" type="ORF">ACMD2_17708</name>
</gene>
<dbReference type="Proteomes" id="UP000092600">
    <property type="component" value="Unassembled WGS sequence"/>
</dbReference>
<name>A0A199USB5_ANACO</name>
<evidence type="ECO:0000313" key="2">
    <source>
        <dbReference type="Proteomes" id="UP000092600"/>
    </source>
</evidence>
<dbReference type="EMBL" id="LSRQ01005387">
    <property type="protein sequence ID" value="OAY67697.1"/>
    <property type="molecule type" value="Genomic_DNA"/>
</dbReference>
<sequence>MLQRELDARPKVHSIENCMARLNDVPRLSLEAIISTCEALKDELNRSIFMSLSGDILYMWIERQRWVLYSIVVFFSSPTIADLMTFLDEEDEYWDEVLGIMINEGHQDRGYQHFHMSNTTFIRLRDELVEKGLIQARHQGNDMYFNMAMDPFSQDEQQEEPIPLVGIDDSRRGEALRVLVPLAQYLNPRTDNFALVLGTGTPFLVPVLNAIPAVPADLTLRSPFLRLVCPENT</sequence>
<reference evidence="1 2" key="1">
    <citation type="journal article" date="2016" name="DNA Res.">
        <title>The draft genome of MD-2 pineapple using hybrid error correction of long reads.</title>
        <authorList>
            <person name="Redwan R.M."/>
            <person name="Saidin A."/>
            <person name="Kumar S.V."/>
        </authorList>
    </citation>
    <scope>NUCLEOTIDE SEQUENCE [LARGE SCALE GENOMIC DNA]</scope>
    <source>
        <strain evidence="2">cv. MD2</strain>
        <tissue evidence="1">Leaf</tissue>
    </source>
</reference>
<evidence type="ECO:0000313" key="1">
    <source>
        <dbReference type="EMBL" id="OAY67697.1"/>
    </source>
</evidence>
<accession>A0A199USB5</accession>
<organism evidence="1 2">
    <name type="scientific">Ananas comosus</name>
    <name type="common">Pineapple</name>
    <name type="synonym">Ananas ananas</name>
    <dbReference type="NCBI Taxonomy" id="4615"/>
    <lineage>
        <taxon>Eukaryota</taxon>
        <taxon>Viridiplantae</taxon>
        <taxon>Streptophyta</taxon>
        <taxon>Embryophyta</taxon>
        <taxon>Tracheophyta</taxon>
        <taxon>Spermatophyta</taxon>
        <taxon>Magnoliopsida</taxon>
        <taxon>Liliopsida</taxon>
        <taxon>Poales</taxon>
        <taxon>Bromeliaceae</taxon>
        <taxon>Bromelioideae</taxon>
        <taxon>Ananas</taxon>
    </lineage>
</organism>